<comment type="catalytic activity">
    <reaction evidence="10 11">
        <text>nicotinate beta-D-ribonucleotide + ATP + H(+) = deamido-NAD(+) + diphosphate</text>
        <dbReference type="Rhea" id="RHEA:22860"/>
        <dbReference type="ChEBI" id="CHEBI:15378"/>
        <dbReference type="ChEBI" id="CHEBI:30616"/>
        <dbReference type="ChEBI" id="CHEBI:33019"/>
        <dbReference type="ChEBI" id="CHEBI:57502"/>
        <dbReference type="ChEBI" id="CHEBI:58437"/>
        <dbReference type="EC" id="2.7.7.18"/>
    </reaction>
</comment>
<dbReference type="RefSeq" id="WP_353303517.1">
    <property type="nucleotide sequence ID" value="NZ_BAABWN010000008.1"/>
</dbReference>
<evidence type="ECO:0000256" key="4">
    <source>
        <dbReference type="ARBA" id="ARBA00022642"/>
    </source>
</evidence>
<dbReference type="CDD" id="cd02165">
    <property type="entry name" value="NMNAT"/>
    <property type="match status" value="1"/>
</dbReference>
<comment type="function">
    <text evidence="1 11">Catalyzes the reversible adenylation of nicotinate mononucleotide (NaMN) to nicotinic acid adenine dinucleotide (NaAD).</text>
</comment>
<evidence type="ECO:0000256" key="2">
    <source>
        <dbReference type="ARBA" id="ARBA00005019"/>
    </source>
</evidence>
<evidence type="ECO:0000313" key="14">
    <source>
        <dbReference type="Proteomes" id="UP001465153"/>
    </source>
</evidence>
<evidence type="ECO:0000313" key="13">
    <source>
        <dbReference type="EMBL" id="GAA6168789.1"/>
    </source>
</evidence>
<proteinExistence type="inferred from homology"/>
<evidence type="ECO:0000256" key="5">
    <source>
        <dbReference type="ARBA" id="ARBA00022679"/>
    </source>
</evidence>
<evidence type="ECO:0000256" key="3">
    <source>
        <dbReference type="ARBA" id="ARBA00009014"/>
    </source>
</evidence>
<evidence type="ECO:0000256" key="7">
    <source>
        <dbReference type="ARBA" id="ARBA00022741"/>
    </source>
</evidence>
<dbReference type="EMBL" id="BAABWN010000008">
    <property type="protein sequence ID" value="GAA6168789.1"/>
    <property type="molecule type" value="Genomic_DNA"/>
</dbReference>
<evidence type="ECO:0000256" key="9">
    <source>
        <dbReference type="ARBA" id="ARBA00023027"/>
    </source>
</evidence>
<evidence type="ECO:0000256" key="11">
    <source>
        <dbReference type="HAMAP-Rule" id="MF_00244"/>
    </source>
</evidence>
<dbReference type="EC" id="2.7.7.18" evidence="11"/>
<keyword evidence="14" id="KW-1185">Reference proteome</keyword>
<dbReference type="GO" id="GO:0016779">
    <property type="term" value="F:nucleotidyltransferase activity"/>
    <property type="evidence" value="ECO:0007669"/>
    <property type="project" value="UniProtKB-KW"/>
</dbReference>
<comment type="pathway">
    <text evidence="2 11">Cofactor biosynthesis; NAD(+) biosynthesis; deamido-NAD(+) from nicotinate D-ribonucleotide: step 1/1.</text>
</comment>
<dbReference type="InterPro" id="IPR004821">
    <property type="entry name" value="Cyt_trans-like"/>
</dbReference>
<name>A0ABQ0AAX4_9GAMM</name>
<keyword evidence="6 11" id="KW-0548">Nucleotidyltransferase</keyword>
<dbReference type="InterPro" id="IPR005248">
    <property type="entry name" value="NadD/NMNAT"/>
</dbReference>
<dbReference type="HAMAP" id="MF_00244">
    <property type="entry name" value="NaMN_adenylyltr"/>
    <property type="match status" value="1"/>
</dbReference>
<dbReference type="NCBIfam" id="NF000839">
    <property type="entry name" value="PRK00071.1-1"/>
    <property type="match status" value="1"/>
</dbReference>
<comment type="similarity">
    <text evidence="3 11">Belongs to the NadD family.</text>
</comment>
<sequence length="210" mass="23403">MKLVGIFGGTFDPIHNAHLRLALEVKQAVGMDELRLMPAAIPPHKQPPMRGPHVRLQMLQLALSNCPELAIDSRELDRDGPSFTFDTLHSIRAELGSQVSLCLVMGADSFASFDRWYRWAEFLDLANLVVIMRPGVNKVFPESVSALLESSAASLNDLRENPSGGIHLIQLSMLPISSTEIRQQISQGESPQFLLPDSVWSFIQKNNLYR</sequence>
<feature type="domain" description="Cytidyltransferase-like" evidence="12">
    <location>
        <begin position="6"/>
        <end position="183"/>
    </location>
</feature>
<dbReference type="NCBIfam" id="TIGR00125">
    <property type="entry name" value="cyt_tran_rel"/>
    <property type="match status" value="1"/>
</dbReference>
<organism evidence="13 14">
    <name type="scientific">Sessilibacter corallicola</name>
    <dbReference type="NCBI Taxonomy" id="2904075"/>
    <lineage>
        <taxon>Bacteria</taxon>
        <taxon>Pseudomonadati</taxon>
        <taxon>Pseudomonadota</taxon>
        <taxon>Gammaproteobacteria</taxon>
        <taxon>Cellvibrionales</taxon>
        <taxon>Cellvibrionaceae</taxon>
        <taxon>Sessilibacter</taxon>
    </lineage>
</organism>
<evidence type="ECO:0000259" key="12">
    <source>
        <dbReference type="Pfam" id="PF01467"/>
    </source>
</evidence>
<gene>
    <name evidence="11 13" type="primary">nadD</name>
    <name evidence="13" type="ORF">NBRC116591_26000</name>
</gene>
<keyword evidence="8 11" id="KW-0067">ATP-binding</keyword>
<evidence type="ECO:0000256" key="6">
    <source>
        <dbReference type="ARBA" id="ARBA00022695"/>
    </source>
</evidence>
<keyword evidence="5 11" id="KW-0808">Transferase</keyword>
<accession>A0ABQ0AAX4</accession>
<protein>
    <recommendedName>
        <fullName evidence="11">Probable nicotinate-nucleotide adenylyltransferase</fullName>
        <ecNumber evidence="11">2.7.7.18</ecNumber>
    </recommendedName>
    <alternativeName>
        <fullName evidence="11">Deamido-NAD(+) diphosphorylase</fullName>
    </alternativeName>
    <alternativeName>
        <fullName evidence="11">Deamido-NAD(+) pyrophosphorylase</fullName>
    </alternativeName>
    <alternativeName>
        <fullName evidence="11">Nicotinate mononucleotide adenylyltransferase</fullName>
        <shortName evidence="11">NaMN adenylyltransferase</shortName>
    </alternativeName>
</protein>
<comment type="caution">
    <text evidence="13">The sequence shown here is derived from an EMBL/GenBank/DDBJ whole genome shotgun (WGS) entry which is preliminary data.</text>
</comment>
<keyword evidence="9 11" id="KW-0520">NAD</keyword>
<dbReference type="NCBIfam" id="TIGR00482">
    <property type="entry name" value="nicotinate (nicotinamide) nucleotide adenylyltransferase"/>
    <property type="match status" value="1"/>
</dbReference>
<keyword evidence="4 11" id="KW-0662">Pyridine nucleotide biosynthesis</keyword>
<dbReference type="SUPFAM" id="SSF52374">
    <property type="entry name" value="Nucleotidylyl transferase"/>
    <property type="match status" value="1"/>
</dbReference>
<dbReference type="Pfam" id="PF01467">
    <property type="entry name" value="CTP_transf_like"/>
    <property type="match status" value="1"/>
</dbReference>
<evidence type="ECO:0000256" key="1">
    <source>
        <dbReference type="ARBA" id="ARBA00002324"/>
    </source>
</evidence>
<dbReference type="NCBIfam" id="NF000840">
    <property type="entry name" value="PRK00071.1-3"/>
    <property type="match status" value="1"/>
</dbReference>
<dbReference type="PANTHER" id="PTHR39321">
    <property type="entry name" value="NICOTINATE-NUCLEOTIDE ADENYLYLTRANSFERASE-RELATED"/>
    <property type="match status" value="1"/>
</dbReference>
<dbReference type="PANTHER" id="PTHR39321:SF3">
    <property type="entry name" value="PHOSPHOPANTETHEINE ADENYLYLTRANSFERASE"/>
    <property type="match status" value="1"/>
</dbReference>
<dbReference type="Gene3D" id="3.40.50.620">
    <property type="entry name" value="HUPs"/>
    <property type="match status" value="1"/>
</dbReference>
<evidence type="ECO:0000256" key="8">
    <source>
        <dbReference type="ARBA" id="ARBA00022840"/>
    </source>
</evidence>
<dbReference type="InterPro" id="IPR014729">
    <property type="entry name" value="Rossmann-like_a/b/a_fold"/>
</dbReference>
<evidence type="ECO:0000256" key="10">
    <source>
        <dbReference type="ARBA" id="ARBA00048721"/>
    </source>
</evidence>
<keyword evidence="7 11" id="KW-0547">Nucleotide-binding</keyword>
<reference evidence="13 14" key="1">
    <citation type="submission" date="2024-04" db="EMBL/GenBank/DDBJ databases">
        <title>Draft genome sequence of Sessilibacter corallicola NBRC 116591.</title>
        <authorList>
            <person name="Miyakawa T."/>
            <person name="Kusuya Y."/>
            <person name="Miura T."/>
        </authorList>
    </citation>
    <scope>NUCLEOTIDE SEQUENCE [LARGE SCALE GENOMIC DNA]</scope>
    <source>
        <strain evidence="13 14">KU-00831-HH</strain>
    </source>
</reference>
<dbReference type="Proteomes" id="UP001465153">
    <property type="component" value="Unassembled WGS sequence"/>
</dbReference>